<comment type="caution">
    <text evidence="1">The sequence shown here is derived from an EMBL/GenBank/DDBJ whole genome shotgun (WGS) entry which is preliminary data.</text>
</comment>
<dbReference type="VEuPathDB" id="FungiDB:ACJ73_02269"/>
<name>A0A1J9QE24_9EURO</name>
<organism evidence="1 2">
    <name type="scientific">Blastomyces percursus</name>
    <dbReference type="NCBI Taxonomy" id="1658174"/>
    <lineage>
        <taxon>Eukaryota</taxon>
        <taxon>Fungi</taxon>
        <taxon>Dikarya</taxon>
        <taxon>Ascomycota</taxon>
        <taxon>Pezizomycotina</taxon>
        <taxon>Eurotiomycetes</taxon>
        <taxon>Eurotiomycetidae</taxon>
        <taxon>Onygenales</taxon>
        <taxon>Ajellomycetaceae</taxon>
        <taxon>Blastomyces</taxon>
    </lineage>
</organism>
<dbReference type="STRING" id="1658174.A0A1J9QE24"/>
<keyword evidence="2" id="KW-1185">Reference proteome</keyword>
<sequence length="123" mass="13220">MKEAINYAGSLQQAGHSAVHHALDCVVIKHSMEVLRKCVAPGGLIDVVEAEANMDVSPARALPVSVGAVHGMAGFENNENLGFVMCRSAWWIARMQQALMDLKEEKASAAKYILRIADTSAIS</sequence>
<accession>A0A1J9QE24</accession>
<reference evidence="1 2" key="1">
    <citation type="submission" date="2015-08" db="EMBL/GenBank/DDBJ databases">
        <title>Emmonsia species relationships and genome sequence.</title>
        <authorList>
            <person name="Cuomo C.A."/>
            <person name="Schwartz I.S."/>
            <person name="Kenyon C."/>
            <person name="De Hoog G.S."/>
            <person name="Govender N.P."/>
            <person name="Botha A."/>
            <person name="Moreno L."/>
            <person name="De Vries M."/>
            <person name="Munoz J.F."/>
            <person name="Stielow J.B."/>
        </authorList>
    </citation>
    <scope>NUCLEOTIDE SEQUENCE [LARGE SCALE GENOMIC DNA]</scope>
    <source>
        <strain evidence="1 2">EI222</strain>
    </source>
</reference>
<proteinExistence type="predicted"/>
<dbReference type="Proteomes" id="UP000242791">
    <property type="component" value="Unassembled WGS sequence"/>
</dbReference>
<dbReference type="EMBL" id="LGTZ01000236">
    <property type="protein sequence ID" value="OJD26354.1"/>
    <property type="molecule type" value="Genomic_DNA"/>
</dbReference>
<protein>
    <submittedName>
        <fullName evidence="1">Uncharacterized protein</fullName>
    </submittedName>
</protein>
<dbReference type="AlphaFoldDB" id="A0A1J9QE24"/>
<evidence type="ECO:0000313" key="1">
    <source>
        <dbReference type="EMBL" id="OJD26354.1"/>
    </source>
</evidence>
<dbReference type="OrthoDB" id="3233595at2759"/>
<gene>
    <name evidence="1" type="ORF">ACJ73_02269</name>
</gene>
<evidence type="ECO:0000313" key="2">
    <source>
        <dbReference type="Proteomes" id="UP000242791"/>
    </source>
</evidence>